<dbReference type="GO" id="GO:0000045">
    <property type="term" value="P:autophagosome assembly"/>
    <property type="evidence" value="ECO:0007669"/>
    <property type="project" value="TreeGrafter"/>
</dbReference>
<dbReference type="InterPro" id="IPR045886">
    <property type="entry name" value="ThiF/MoeB/HesA"/>
</dbReference>
<comment type="function">
    <text evidence="9">E1-like activating enzyme involved in the 2 ubiquitin-like systems required for cytoplasm to vacuole transport (Cvt) and autophagy. Activates ATG12 for its conjugation with ATG5 and ATG8 for its conjugation with phosphatidylethanolamine. Both systems are needed for the ATG8 association to Cvt vesicles and autophagosomes membranes. Autophagy is essential for maintenance of amino acid levels and protein synthesis under nitrogen starvation. Required for selective autophagic degradation of the nucleus (nucleophagy) as well as for mitophagy which contributes to regulate mitochondrial quantity and quality by eliminating the mitochondria to a basal level to fulfill cellular energy requirements and preventing excess ROS production. Plays a role in the regulation of filamentous growth and chronological longevity.</text>
</comment>
<dbReference type="NCBIfam" id="TIGR01381">
    <property type="entry name" value="E1_like_apg7"/>
    <property type="match status" value="1"/>
</dbReference>
<keyword evidence="8 11" id="KW-0072">Autophagy</keyword>
<dbReference type="GO" id="GO:0034727">
    <property type="term" value="P:piecemeal microautophagy of the nucleus"/>
    <property type="evidence" value="ECO:0007669"/>
    <property type="project" value="TreeGrafter"/>
</dbReference>
<dbReference type="Gene3D" id="3.40.50.720">
    <property type="entry name" value="NAD(P)-binding Rossmann-like Domain"/>
    <property type="match status" value="1"/>
</dbReference>
<dbReference type="InterPro" id="IPR006285">
    <property type="entry name" value="Atg7"/>
</dbReference>
<keyword evidence="4 11" id="KW-0813">Transport</keyword>
<evidence type="ECO:0000256" key="1">
    <source>
        <dbReference type="ARBA" id="ARBA00010931"/>
    </source>
</evidence>
<dbReference type="Pfam" id="PF00899">
    <property type="entry name" value="ThiF"/>
    <property type="match status" value="1"/>
</dbReference>
<dbReference type="InterPro" id="IPR000594">
    <property type="entry name" value="ThiF_NAD_FAD-bd"/>
</dbReference>
<evidence type="ECO:0000259" key="13">
    <source>
        <dbReference type="Pfam" id="PF16420"/>
    </source>
</evidence>
<dbReference type="Gene3D" id="3.40.140.70">
    <property type="entry name" value="Ubiquitin-like modifier-activating enzyme ATG7 N-terminal domain"/>
    <property type="match status" value="1"/>
</dbReference>
<dbReference type="Proteomes" id="UP000253472">
    <property type="component" value="Unassembled WGS sequence"/>
</dbReference>
<evidence type="ECO:0000256" key="7">
    <source>
        <dbReference type="ARBA" id="ARBA00022927"/>
    </source>
</evidence>
<organism evidence="14 15">
    <name type="scientific">Candida viswanathii</name>
    <dbReference type="NCBI Taxonomy" id="5486"/>
    <lineage>
        <taxon>Eukaryota</taxon>
        <taxon>Fungi</taxon>
        <taxon>Dikarya</taxon>
        <taxon>Ascomycota</taxon>
        <taxon>Saccharomycotina</taxon>
        <taxon>Pichiomycetes</taxon>
        <taxon>Debaryomycetaceae</taxon>
        <taxon>Candida/Lodderomyces clade</taxon>
        <taxon>Candida</taxon>
    </lineage>
</organism>
<proteinExistence type="inferred from homology"/>
<evidence type="ECO:0000256" key="8">
    <source>
        <dbReference type="ARBA" id="ARBA00023006"/>
    </source>
</evidence>
<evidence type="ECO:0000256" key="6">
    <source>
        <dbReference type="ARBA" id="ARBA00022786"/>
    </source>
</evidence>
<keyword evidence="5 11" id="KW-0963">Cytoplasm</keyword>
<comment type="similarity">
    <text evidence="1 11">Belongs to the ATG7 family.</text>
</comment>
<dbReference type="Pfam" id="PF16420">
    <property type="entry name" value="ATG7_N"/>
    <property type="match status" value="1"/>
</dbReference>
<comment type="subcellular location">
    <subcellularLocation>
        <location evidence="11">Cytoplasm</location>
    </subcellularLocation>
    <subcellularLocation>
        <location evidence="11">Preautophagosomal structure</location>
    </subcellularLocation>
</comment>
<comment type="caution">
    <text evidence="14">The sequence shown here is derived from an EMBL/GenBank/DDBJ whole genome shotgun (WGS) entry which is preliminary data.</text>
</comment>
<dbReference type="Gene3D" id="3.40.140.100">
    <property type="entry name" value="Ubiquitin-like modifier-activating enzyme ATG7 C-terminal domain"/>
    <property type="match status" value="1"/>
</dbReference>
<evidence type="ECO:0000256" key="11">
    <source>
        <dbReference type="RuleBase" id="RU366022"/>
    </source>
</evidence>
<dbReference type="PANTHER" id="PTHR10953:SF3">
    <property type="entry name" value="UBIQUITIN-LIKE MODIFIER-ACTIVATING ENZYME ATG7"/>
    <property type="match status" value="1"/>
</dbReference>
<dbReference type="STRING" id="5486.A0A367Y1A3"/>
<dbReference type="InterPro" id="IPR042522">
    <property type="entry name" value="Atg7_N_1"/>
</dbReference>
<protein>
    <recommendedName>
        <fullName evidence="3 11">Ubiquitin-like modifier-activating enzyme ATG7</fullName>
    </recommendedName>
    <alternativeName>
        <fullName evidence="11">Autophagy-related protein 7</fullName>
    </alternativeName>
</protein>
<dbReference type="OrthoDB" id="338614at2759"/>
<dbReference type="GO" id="GO:0000422">
    <property type="term" value="P:autophagy of mitochondrion"/>
    <property type="evidence" value="ECO:0007669"/>
    <property type="project" value="TreeGrafter"/>
</dbReference>
<dbReference type="InterPro" id="IPR042523">
    <property type="entry name" value="Atg7_N_2"/>
</dbReference>
<dbReference type="GO" id="GO:0000407">
    <property type="term" value="C:phagophore assembly site"/>
    <property type="evidence" value="ECO:0007669"/>
    <property type="project" value="UniProtKB-SubCell"/>
</dbReference>
<gene>
    <name evidence="14" type="primary">ATG7_0</name>
    <name evidence="14" type="ORF">Cantr_07723</name>
</gene>
<sequence>MTATPSKPDQKPTRHIPPQSFVEASFFTRLSQLKLDQFKLDSSRVAIHGFITNPTKLNKFNDMPIVNLDQDSFESSTDDLKVYIPGELLNVNTIEEFKSLDKPKLLNVWGQEMYQDIIKSESFDYKTFNKFHILSFSDLKKYKFYYWLAYPTLSSSWLIEREDEVKPETIDLIEKELSNGFQQFFQLHKGKLHKKFDRANEPAFVFIDASLNKEKKSSNQVKNYLYYLAHKGIKELGLVTYRNNGTSVKQHLVLESFSDPPKFTGWERTSRGKLGPKLADLGSLIDPLQLAEQAVELNLKLMKWRIAPDIDLDIIKEQKVLLLGAGTLGSYVARALMGWGVRKITFVDNGRISYSNPVRQPLYNFEDCFSDDGQGEIKAVKAAENLKKIFPGVDAAGYNLEVPMIGHPVTDEPKQKENYETLLNLFDEHDVIFLLMDSRESRWLPTLLGASKDKIVINAALGFDSYLVMRHGSLKQPERLGCYYCNDVVAPNDSLSDRTLDQMCTVTRPGGALMASSLAVELLVSILQHPDKNLAPHDSLTKFGNVPHQIRGFLHNFQQNKLYAPNYVHCSACSNTVIDEYNKGGWLFVKKCLDSSQYLEDICGLTKVQEEAELATKQLLEDMSLEDPDDDEDAEWLD</sequence>
<dbReference type="AlphaFoldDB" id="A0A367Y1A3"/>
<accession>A0A367Y1A3</accession>
<dbReference type="GO" id="GO:0019779">
    <property type="term" value="F:Atg8 activating enzyme activity"/>
    <property type="evidence" value="ECO:0007669"/>
    <property type="project" value="TreeGrafter"/>
</dbReference>
<dbReference type="EMBL" id="QLNQ01000027">
    <property type="protein sequence ID" value="RCK58801.1"/>
    <property type="molecule type" value="Genomic_DNA"/>
</dbReference>
<dbReference type="InterPro" id="IPR035985">
    <property type="entry name" value="Ubiquitin-activating_enz"/>
</dbReference>
<name>A0A367Y1A3_9ASCO</name>
<dbReference type="GO" id="GO:0032446">
    <property type="term" value="P:protein modification by small protein conjugation"/>
    <property type="evidence" value="ECO:0007669"/>
    <property type="project" value="TreeGrafter"/>
</dbReference>
<dbReference type="GO" id="GO:0006995">
    <property type="term" value="P:cellular response to nitrogen starvation"/>
    <property type="evidence" value="ECO:0007669"/>
    <property type="project" value="TreeGrafter"/>
</dbReference>
<dbReference type="FunFam" id="3.40.50.720:FF:000243">
    <property type="entry name" value="Ubiquitin-like modifier-activating enzyme ATG7"/>
    <property type="match status" value="1"/>
</dbReference>
<evidence type="ECO:0000256" key="4">
    <source>
        <dbReference type="ARBA" id="ARBA00022448"/>
    </source>
</evidence>
<evidence type="ECO:0000256" key="10">
    <source>
        <dbReference type="PIRSR" id="PIRSR606285-1"/>
    </source>
</evidence>
<evidence type="ECO:0000313" key="14">
    <source>
        <dbReference type="EMBL" id="RCK58801.1"/>
    </source>
</evidence>
<reference evidence="14 15" key="1">
    <citation type="submission" date="2018-06" db="EMBL/GenBank/DDBJ databases">
        <title>Whole genome sequencing of Candida tropicalis (genome annotated by CSBL at Korea University).</title>
        <authorList>
            <person name="Ahn J."/>
        </authorList>
    </citation>
    <scope>NUCLEOTIDE SEQUENCE [LARGE SCALE GENOMIC DNA]</scope>
    <source>
        <strain evidence="14 15">ATCC 20962</strain>
    </source>
</reference>
<dbReference type="GO" id="GO:0019778">
    <property type="term" value="F:Atg12 activating enzyme activity"/>
    <property type="evidence" value="ECO:0007669"/>
    <property type="project" value="TreeGrafter"/>
</dbReference>
<keyword evidence="6 11" id="KW-0833">Ubl conjugation pathway</keyword>
<dbReference type="SUPFAM" id="SSF69572">
    <property type="entry name" value="Activating enzymes of the ubiquitin-like proteins"/>
    <property type="match status" value="1"/>
</dbReference>
<evidence type="ECO:0000256" key="2">
    <source>
        <dbReference type="ARBA" id="ARBA00011738"/>
    </source>
</evidence>
<evidence type="ECO:0000256" key="9">
    <source>
        <dbReference type="ARBA" id="ARBA00024930"/>
    </source>
</evidence>
<feature type="domain" description="THIF-type NAD/FAD binding fold" evidence="12">
    <location>
        <begin position="304"/>
        <end position="536"/>
    </location>
</feature>
<keyword evidence="15" id="KW-1185">Reference proteome</keyword>
<evidence type="ECO:0000259" key="12">
    <source>
        <dbReference type="Pfam" id="PF00899"/>
    </source>
</evidence>
<dbReference type="GO" id="GO:0015031">
    <property type="term" value="P:protein transport"/>
    <property type="evidence" value="ECO:0007669"/>
    <property type="project" value="UniProtKB-UniRule"/>
</dbReference>
<feature type="active site" description="Glycyl thioester intermediate" evidence="10">
    <location>
        <position position="504"/>
    </location>
</feature>
<keyword evidence="7 11" id="KW-0653">Protein transport</keyword>
<evidence type="ECO:0000313" key="15">
    <source>
        <dbReference type="Proteomes" id="UP000253472"/>
    </source>
</evidence>
<comment type="subunit">
    <text evidence="2 11">Homodimer.</text>
</comment>
<dbReference type="CDD" id="cd01486">
    <property type="entry name" value="Apg7"/>
    <property type="match status" value="1"/>
</dbReference>
<evidence type="ECO:0000256" key="5">
    <source>
        <dbReference type="ARBA" id="ARBA00022490"/>
    </source>
</evidence>
<feature type="domain" description="Ubiquitin-like modifier-activating enzyme Atg7 N-terminal" evidence="13">
    <location>
        <begin position="16"/>
        <end position="284"/>
    </location>
</feature>
<dbReference type="InterPro" id="IPR032197">
    <property type="entry name" value="Atg7_N"/>
</dbReference>
<evidence type="ECO:0000256" key="3">
    <source>
        <dbReference type="ARBA" id="ARBA00017647"/>
    </source>
</evidence>
<dbReference type="PANTHER" id="PTHR10953">
    <property type="entry name" value="UBIQUITIN-ACTIVATING ENZYME E1"/>
    <property type="match status" value="1"/>
</dbReference>